<proteinExistence type="predicted"/>
<dbReference type="Proteomes" id="UP001162992">
    <property type="component" value="Chromosome 18"/>
</dbReference>
<accession>A0ACC2B2V5</accession>
<protein>
    <submittedName>
        <fullName evidence="1">Uncharacterized protein</fullName>
    </submittedName>
</protein>
<dbReference type="EMBL" id="CM055109">
    <property type="protein sequence ID" value="KAJ7524062.1"/>
    <property type="molecule type" value="Genomic_DNA"/>
</dbReference>
<sequence length="304" mass="33058">MEKPNSEVTESDLVTDKPQLDIIDCKHLCNISQLWISSEGYEASFGSTFKTGKCASNVMLWRFTKVNNLKVCKVGLQKAASKYSTLVTMSASATVVDHVVLFKVKPETPADKTQAMLDGLRGLSVLDGVLQLTVAPALNLWPAQTSWAAGFTHALHGRYKDKASLDAYTISSAHVSVVENNVKPIIDGLLAVDWEASPSPPVEEDFGVLRIALLKLKEGLTEEDVTGILGTFNSYPSTFPSVVQVSAGPNFSPVRAQGFNYGYLAQFKSVKELEELTANPDHVALMESKVNPHVESFILVDALK</sequence>
<evidence type="ECO:0000313" key="2">
    <source>
        <dbReference type="Proteomes" id="UP001162992"/>
    </source>
</evidence>
<comment type="caution">
    <text evidence="1">The sequence shown here is derived from an EMBL/GenBank/DDBJ whole genome shotgun (WGS) entry which is preliminary data.</text>
</comment>
<organism evidence="1 2">
    <name type="scientific">Diphasiastrum complanatum</name>
    <name type="common">Issler's clubmoss</name>
    <name type="synonym">Lycopodium complanatum</name>
    <dbReference type="NCBI Taxonomy" id="34168"/>
    <lineage>
        <taxon>Eukaryota</taxon>
        <taxon>Viridiplantae</taxon>
        <taxon>Streptophyta</taxon>
        <taxon>Embryophyta</taxon>
        <taxon>Tracheophyta</taxon>
        <taxon>Lycopodiopsida</taxon>
        <taxon>Lycopodiales</taxon>
        <taxon>Lycopodiaceae</taxon>
        <taxon>Lycopodioideae</taxon>
        <taxon>Diphasiastrum</taxon>
    </lineage>
</organism>
<name>A0ACC2B2V5_DIPCM</name>
<reference evidence="2" key="1">
    <citation type="journal article" date="2024" name="Proc. Natl. Acad. Sci. U.S.A.">
        <title>Extraordinary preservation of gene collinearity over three hundred million years revealed in homosporous lycophytes.</title>
        <authorList>
            <person name="Li C."/>
            <person name="Wickell D."/>
            <person name="Kuo L.Y."/>
            <person name="Chen X."/>
            <person name="Nie B."/>
            <person name="Liao X."/>
            <person name="Peng D."/>
            <person name="Ji J."/>
            <person name="Jenkins J."/>
            <person name="Williams M."/>
            <person name="Shu S."/>
            <person name="Plott C."/>
            <person name="Barry K."/>
            <person name="Rajasekar S."/>
            <person name="Grimwood J."/>
            <person name="Han X."/>
            <person name="Sun S."/>
            <person name="Hou Z."/>
            <person name="He W."/>
            <person name="Dai G."/>
            <person name="Sun C."/>
            <person name="Schmutz J."/>
            <person name="Leebens-Mack J.H."/>
            <person name="Li F.W."/>
            <person name="Wang L."/>
        </authorList>
    </citation>
    <scope>NUCLEOTIDE SEQUENCE [LARGE SCALE GENOMIC DNA]</scope>
    <source>
        <strain evidence="2">cv. PW_Plant_1</strain>
    </source>
</reference>
<evidence type="ECO:0000313" key="1">
    <source>
        <dbReference type="EMBL" id="KAJ7524062.1"/>
    </source>
</evidence>
<keyword evidence="2" id="KW-1185">Reference proteome</keyword>
<gene>
    <name evidence="1" type="ORF">O6H91_18G076000</name>
</gene>